<name>A0A974XN79_9GAMM</name>
<dbReference type="KEGG" id="scyp:JYB88_00295"/>
<dbReference type="AlphaFoldDB" id="A0A974XN79"/>
<proteinExistence type="predicted"/>
<dbReference type="Proteomes" id="UP000663281">
    <property type="component" value="Chromosome"/>
</dbReference>
<dbReference type="InterPro" id="IPR015001">
    <property type="entry name" value="DUF1850"/>
</dbReference>
<dbReference type="EMBL" id="CP071504">
    <property type="protein sequence ID" value="QSX30161.1"/>
    <property type="molecule type" value="Genomic_DNA"/>
</dbReference>
<reference evidence="1 2" key="1">
    <citation type="submission" date="2021-03" db="EMBL/GenBank/DDBJ databases">
        <title>Novel species identification of genus Shewanella.</title>
        <authorList>
            <person name="Liu G."/>
            <person name="Zhang Q."/>
        </authorList>
    </citation>
    <scope>NUCLEOTIDE SEQUENCE [LARGE SCALE GENOMIC DNA]</scope>
    <source>
        <strain evidence="1 2">FJAT-53726</strain>
    </source>
</reference>
<organism evidence="1 2">
    <name type="scientific">Shewanella cyperi</name>
    <dbReference type="NCBI Taxonomy" id="2814292"/>
    <lineage>
        <taxon>Bacteria</taxon>
        <taxon>Pseudomonadati</taxon>
        <taxon>Pseudomonadota</taxon>
        <taxon>Gammaproteobacteria</taxon>
        <taxon>Alteromonadales</taxon>
        <taxon>Shewanellaceae</taxon>
        <taxon>Shewanella</taxon>
    </lineage>
</organism>
<accession>A0A974XN79</accession>
<evidence type="ECO:0000313" key="1">
    <source>
        <dbReference type="EMBL" id="QSX30161.1"/>
    </source>
</evidence>
<keyword evidence="2" id="KW-1185">Reference proteome</keyword>
<dbReference type="Pfam" id="PF08905">
    <property type="entry name" value="DUF1850"/>
    <property type="match status" value="1"/>
</dbReference>
<protein>
    <submittedName>
        <fullName evidence="1">DUF1850 domain-containing protein</fullName>
    </submittedName>
</protein>
<gene>
    <name evidence="1" type="ORF">JYB88_00295</name>
</gene>
<evidence type="ECO:0000313" key="2">
    <source>
        <dbReference type="Proteomes" id="UP000663281"/>
    </source>
</evidence>
<sequence>MLGLCLGLAGQVWAQLPLESFSLQWQHSVEKIRWEEDYRLEDYRLESQGLAALGLRLVEARVRGTGAGMEIPDDAWFADGSWHYVPALAPIPVLRLGRSPQVADWQLCRDGECHELSHWLGSPQADVAAVELWPCPAN</sequence>
<dbReference type="RefSeq" id="WP_207325107.1">
    <property type="nucleotide sequence ID" value="NZ_CP071504.1"/>
</dbReference>